<reference evidence="1 2" key="1">
    <citation type="submission" date="2014-09" db="EMBL/GenBank/DDBJ databases">
        <authorList>
            <person name="Hornung B.V."/>
        </authorList>
    </citation>
    <scope>NUCLEOTIDE SEQUENCE [LARGE SCALE GENOMIC DNA]</scope>
    <source>
        <strain evidence="1 2">FRIFI</strain>
    </source>
</reference>
<sequence length="700" mass="81282">MKKFLLICIIAFVLIYNLISSIATNQLVGQNDTYFTKVKEKEIYIAKNGKWEKLDIVGVNLNSAKPGTFPSDNLVSEDDYLRWISNIYNMGANCIKVSNLMSHNFYNALDKFNKNRESPIYLMQGIYFDEKYLKDGENPQSSNLNDGFITNIKLIVDSVHGNPYNYNKPDIVQFYNTDVSDYVIGYTLGIEFAKHDIIYNEIMNEKEKYNGKYLYTNDKASSFESYMASMGDYLLDYELESYKKQSLISYIGSSSYNIVSGQKNPVKNTFIEKDDRIKNQNYYFNPENIKSKSKLKTGLFATYNIYPSYNEVKEYVDKMDYYFKKLNNNHKIPVVIGEYGIPSSRTGGDFNMNSDKIKYIDEKEQGNALVSLYRAIKSSGCAGSFLFEFQDSWSRSSANTADSKILDRSAYWSDAQTYSQSFGLMAFDPGSGKSVSYVDDSIDEWSEKDIVSKNKDMSLYAKSDEKYLYLMAKLSKDIDLSKDDIYIDLDTTPKSGVKKSSQFMLNFEDNVDFIIHINDIDNSAIYVHEYYNRFNFYLNKKDNQKRPDLINHKKDMDVFSPIYIEVRPKMYNTSNGEEEAIIHETGKLVYGNSNPNSLDYNSASDFYVGKDYVEIRIPWGIINFMDPSTRQIQDDFYEVYKIKPIKIKDIKIGMTLNSEYKKVRLKSESFKLDTWLMPNYHERLKESYYILQKELTKISN</sequence>
<dbReference type="Proteomes" id="UP000245695">
    <property type="component" value="Chromosome 1"/>
</dbReference>
<dbReference type="KEGG" id="rhom:FRIFI_1802"/>
<organism evidence="1 2">
    <name type="scientific">Romboutsia hominis</name>
    <dbReference type="NCBI Taxonomy" id="1507512"/>
    <lineage>
        <taxon>Bacteria</taxon>
        <taxon>Bacillati</taxon>
        <taxon>Bacillota</taxon>
        <taxon>Clostridia</taxon>
        <taxon>Peptostreptococcales</taxon>
        <taxon>Peptostreptococcaceae</taxon>
        <taxon>Romboutsia</taxon>
    </lineage>
</organism>
<protein>
    <submittedName>
        <fullName evidence="1">Glycosyl transferase 2</fullName>
    </submittedName>
</protein>
<dbReference type="Gene3D" id="3.20.20.80">
    <property type="entry name" value="Glycosidases"/>
    <property type="match status" value="1"/>
</dbReference>
<keyword evidence="1" id="KW-0808">Transferase</keyword>
<dbReference type="EMBL" id="LN650648">
    <property type="protein sequence ID" value="CEI73333.1"/>
    <property type="molecule type" value="Genomic_DNA"/>
</dbReference>
<proteinExistence type="predicted"/>
<evidence type="ECO:0000313" key="1">
    <source>
        <dbReference type="EMBL" id="CEI73333.1"/>
    </source>
</evidence>
<evidence type="ECO:0000313" key="2">
    <source>
        <dbReference type="Proteomes" id="UP000245695"/>
    </source>
</evidence>
<gene>
    <name evidence="1" type="ORF">FRIFI_1802</name>
</gene>
<keyword evidence="2" id="KW-1185">Reference proteome</keyword>
<dbReference type="GO" id="GO:0016740">
    <property type="term" value="F:transferase activity"/>
    <property type="evidence" value="ECO:0007669"/>
    <property type="project" value="UniProtKB-KW"/>
</dbReference>
<dbReference type="SUPFAM" id="SSF51445">
    <property type="entry name" value="(Trans)glycosidases"/>
    <property type="match status" value="1"/>
</dbReference>
<name>A0A2P2BSJ1_9FIRM</name>
<dbReference type="RefSeq" id="WP_092925090.1">
    <property type="nucleotide sequence ID" value="NZ_FJTZ01000012.1"/>
</dbReference>
<dbReference type="InterPro" id="IPR017853">
    <property type="entry name" value="GH"/>
</dbReference>
<accession>A0A2P2BSJ1</accession>
<dbReference type="AlphaFoldDB" id="A0A2P2BSJ1"/>